<feature type="domain" description="Chromo" evidence="3">
    <location>
        <begin position="160"/>
        <end position="221"/>
    </location>
</feature>
<dbReference type="PROSITE" id="PS50013">
    <property type="entry name" value="CHROMO_2"/>
    <property type="match status" value="1"/>
</dbReference>
<reference evidence="4" key="1">
    <citation type="submission" date="2021-03" db="EMBL/GenBank/DDBJ databases">
        <title>Draft genome sequence of rust myrtle Austropuccinia psidii MF-1, a brazilian biotype.</title>
        <authorList>
            <person name="Quecine M.C."/>
            <person name="Pachon D.M.R."/>
            <person name="Bonatelli M.L."/>
            <person name="Correr F.H."/>
            <person name="Franceschini L.M."/>
            <person name="Leite T.F."/>
            <person name="Margarido G.R.A."/>
            <person name="Almeida C.A."/>
            <person name="Ferrarezi J.A."/>
            <person name="Labate C.A."/>
        </authorList>
    </citation>
    <scope>NUCLEOTIDE SEQUENCE</scope>
    <source>
        <strain evidence="4">MF-1</strain>
    </source>
</reference>
<evidence type="ECO:0000259" key="3">
    <source>
        <dbReference type="PROSITE" id="PS50013"/>
    </source>
</evidence>
<dbReference type="EMBL" id="AVOT02006178">
    <property type="protein sequence ID" value="MBW0480942.1"/>
    <property type="molecule type" value="Genomic_DNA"/>
</dbReference>
<dbReference type="InterPro" id="IPR000953">
    <property type="entry name" value="Chromo/chromo_shadow_dom"/>
</dbReference>
<dbReference type="PANTHER" id="PTHR22812">
    <property type="entry name" value="CHROMOBOX PROTEIN"/>
    <property type="match status" value="1"/>
</dbReference>
<dbReference type="Proteomes" id="UP000765509">
    <property type="component" value="Unassembled WGS sequence"/>
</dbReference>
<organism evidence="4 5">
    <name type="scientific">Austropuccinia psidii MF-1</name>
    <dbReference type="NCBI Taxonomy" id="1389203"/>
    <lineage>
        <taxon>Eukaryota</taxon>
        <taxon>Fungi</taxon>
        <taxon>Dikarya</taxon>
        <taxon>Basidiomycota</taxon>
        <taxon>Pucciniomycotina</taxon>
        <taxon>Pucciniomycetes</taxon>
        <taxon>Pucciniales</taxon>
        <taxon>Sphaerophragmiaceae</taxon>
        <taxon>Austropuccinia</taxon>
    </lineage>
</organism>
<dbReference type="SUPFAM" id="SSF54160">
    <property type="entry name" value="Chromo domain-like"/>
    <property type="match status" value="1"/>
</dbReference>
<name>A0A9Q3GVI3_9BASI</name>
<keyword evidence="2" id="KW-0539">Nucleus</keyword>
<dbReference type="Gene3D" id="2.40.50.40">
    <property type="match status" value="1"/>
</dbReference>
<dbReference type="InterPro" id="IPR051219">
    <property type="entry name" value="Heterochromatin_chromo-domain"/>
</dbReference>
<sequence>MFSDLVYHIQKNVWQDKGYEKILRKLARGEPVPDYSLEPQSKLLLFKDRVVIPRNKELQLNIPLKHHDSLLAGHPGQEKNLKLTKRDFYWAGMNQIIMNYVSSFLKKIGSHAYHLKFLQQWKSVHSVFHVSSLEPVKQSTIPNQHQFLPPPILVEEQEEWEVAQALDSKLKRRKLWYLVEWKGFSEDPERTNWEPDSNLTSSPDRVKDFHTLYPHKPGPNTSRALFYGALWGVEVMRVRSSPCMHL</sequence>
<evidence type="ECO:0000256" key="1">
    <source>
        <dbReference type="ARBA" id="ARBA00004123"/>
    </source>
</evidence>
<dbReference type="GO" id="GO:0005634">
    <property type="term" value="C:nucleus"/>
    <property type="evidence" value="ECO:0007669"/>
    <property type="project" value="UniProtKB-SubCell"/>
</dbReference>
<evidence type="ECO:0000313" key="5">
    <source>
        <dbReference type="Proteomes" id="UP000765509"/>
    </source>
</evidence>
<evidence type="ECO:0000256" key="2">
    <source>
        <dbReference type="ARBA" id="ARBA00023242"/>
    </source>
</evidence>
<dbReference type="InterPro" id="IPR016197">
    <property type="entry name" value="Chromo-like_dom_sf"/>
</dbReference>
<dbReference type="Pfam" id="PF00385">
    <property type="entry name" value="Chromo"/>
    <property type="match status" value="1"/>
</dbReference>
<protein>
    <recommendedName>
        <fullName evidence="3">Chromo domain-containing protein</fullName>
    </recommendedName>
</protein>
<dbReference type="AlphaFoldDB" id="A0A9Q3GVI3"/>
<keyword evidence="5" id="KW-1185">Reference proteome</keyword>
<dbReference type="Gene3D" id="1.10.340.70">
    <property type="match status" value="1"/>
</dbReference>
<evidence type="ECO:0000313" key="4">
    <source>
        <dbReference type="EMBL" id="MBW0480942.1"/>
    </source>
</evidence>
<proteinExistence type="predicted"/>
<accession>A0A9Q3GVI3</accession>
<dbReference type="Pfam" id="PF17921">
    <property type="entry name" value="Integrase_H2C2"/>
    <property type="match status" value="1"/>
</dbReference>
<dbReference type="InterPro" id="IPR023780">
    <property type="entry name" value="Chromo_domain"/>
</dbReference>
<comment type="subcellular location">
    <subcellularLocation>
        <location evidence="1">Nucleus</location>
    </subcellularLocation>
</comment>
<gene>
    <name evidence="4" type="ORF">O181_020657</name>
</gene>
<comment type="caution">
    <text evidence="4">The sequence shown here is derived from an EMBL/GenBank/DDBJ whole genome shotgun (WGS) entry which is preliminary data.</text>
</comment>
<dbReference type="GO" id="GO:0006338">
    <property type="term" value="P:chromatin remodeling"/>
    <property type="evidence" value="ECO:0007669"/>
    <property type="project" value="UniProtKB-ARBA"/>
</dbReference>
<dbReference type="InterPro" id="IPR041588">
    <property type="entry name" value="Integrase_H2C2"/>
</dbReference>